<dbReference type="InterPro" id="IPR006439">
    <property type="entry name" value="HAD-SF_hydro_IA"/>
</dbReference>
<dbReference type="SFLD" id="SFLDG01129">
    <property type="entry name" value="C1.5:_HAD__Beta-PGM__Phosphata"/>
    <property type="match status" value="1"/>
</dbReference>
<evidence type="ECO:0000313" key="5">
    <source>
        <dbReference type="EMBL" id="MBS4223130.1"/>
    </source>
</evidence>
<protein>
    <submittedName>
        <fullName evidence="5">HAD family hydrolase</fullName>
    </submittedName>
</protein>
<dbReference type="PRINTS" id="PR00413">
    <property type="entry name" value="HADHALOGNASE"/>
</dbReference>
<dbReference type="InterPro" id="IPR051400">
    <property type="entry name" value="HAD-like_hydrolase"/>
</dbReference>
<dbReference type="PANTHER" id="PTHR46470">
    <property type="entry name" value="N-ACYLNEURAMINATE-9-PHOSPHATASE"/>
    <property type="match status" value="1"/>
</dbReference>
<sequence length="229" mass="26872">MINAVLFDLDGTLLNRDESVKEFIGLQYERLNTWVGHIPKDKYTKRFIELDSRGYVWKDKVYQQLVGEMDITGLSWEDLIQDYINEFKNHCVPFPNLIDMLEELRRNNLMLGIITNGYGQFQMDNIKALEIERYFKTILVSEWEGLKKPDLQIFMRAFQHLNVAPNQCVFIGDHPVNDVRAAKNVGMTSIWKKDFQWDHVDADFIIDDLAEIPTIIKKVNKESILSKQK</sequence>
<dbReference type="Pfam" id="PF13419">
    <property type="entry name" value="HAD_2"/>
    <property type="match status" value="1"/>
</dbReference>
<evidence type="ECO:0000313" key="6">
    <source>
        <dbReference type="Proteomes" id="UP000676456"/>
    </source>
</evidence>
<dbReference type="Gene3D" id="3.40.50.1000">
    <property type="entry name" value="HAD superfamily/HAD-like"/>
    <property type="match status" value="1"/>
</dbReference>
<dbReference type="InterPro" id="IPR036412">
    <property type="entry name" value="HAD-like_sf"/>
</dbReference>
<keyword evidence="6" id="KW-1185">Reference proteome</keyword>
<dbReference type="GO" id="GO:0044281">
    <property type="term" value="P:small molecule metabolic process"/>
    <property type="evidence" value="ECO:0007669"/>
    <property type="project" value="UniProtKB-ARBA"/>
</dbReference>
<evidence type="ECO:0000256" key="4">
    <source>
        <dbReference type="ARBA" id="ARBA00022842"/>
    </source>
</evidence>
<dbReference type="Gene3D" id="1.10.150.520">
    <property type="match status" value="1"/>
</dbReference>
<dbReference type="GO" id="GO:0016791">
    <property type="term" value="F:phosphatase activity"/>
    <property type="evidence" value="ECO:0007669"/>
    <property type="project" value="TreeGrafter"/>
</dbReference>
<comment type="caution">
    <text evidence="5">The sequence shown here is derived from an EMBL/GenBank/DDBJ whole genome shotgun (WGS) entry which is preliminary data.</text>
</comment>
<reference evidence="5 6" key="1">
    <citation type="submission" date="2021-05" db="EMBL/GenBank/DDBJ databases">
        <title>Novel Bacillus species.</title>
        <authorList>
            <person name="Liu G."/>
        </authorList>
    </citation>
    <scope>NUCLEOTIDE SEQUENCE [LARGE SCALE GENOMIC DNA]</scope>
    <source>
        <strain evidence="5 6">FJAT-49682</strain>
    </source>
</reference>
<dbReference type="Proteomes" id="UP000676456">
    <property type="component" value="Unassembled WGS sequence"/>
</dbReference>
<dbReference type="InterPro" id="IPR041492">
    <property type="entry name" value="HAD_2"/>
</dbReference>
<dbReference type="RefSeq" id="WP_213098165.1">
    <property type="nucleotide sequence ID" value="NZ_JAGYPH010000002.1"/>
</dbReference>
<name>A0A942ULY1_9BACI</name>
<dbReference type="AlphaFoldDB" id="A0A942ULY1"/>
<evidence type="ECO:0000256" key="2">
    <source>
        <dbReference type="ARBA" id="ARBA00022723"/>
    </source>
</evidence>
<keyword evidence="2" id="KW-0479">Metal-binding</keyword>
<comment type="cofactor">
    <cofactor evidence="1">
        <name>Mg(2+)</name>
        <dbReference type="ChEBI" id="CHEBI:18420"/>
    </cofactor>
</comment>
<dbReference type="SUPFAM" id="SSF56784">
    <property type="entry name" value="HAD-like"/>
    <property type="match status" value="1"/>
</dbReference>
<keyword evidence="4" id="KW-0460">Magnesium</keyword>
<dbReference type="InterPro" id="IPR023214">
    <property type="entry name" value="HAD_sf"/>
</dbReference>
<evidence type="ECO:0000256" key="3">
    <source>
        <dbReference type="ARBA" id="ARBA00022801"/>
    </source>
</evidence>
<evidence type="ECO:0000256" key="1">
    <source>
        <dbReference type="ARBA" id="ARBA00001946"/>
    </source>
</evidence>
<dbReference type="NCBIfam" id="TIGR01509">
    <property type="entry name" value="HAD-SF-IA-v3"/>
    <property type="match status" value="1"/>
</dbReference>
<gene>
    <name evidence="5" type="ORF">KHA91_10285</name>
</gene>
<dbReference type="EMBL" id="JAGYPN010000002">
    <property type="protein sequence ID" value="MBS4223130.1"/>
    <property type="molecule type" value="Genomic_DNA"/>
</dbReference>
<accession>A0A942ULY1</accession>
<dbReference type="NCBIfam" id="TIGR01549">
    <property type="entry name" value="HAD-SF-IA-v1"/>
    <property type="match status" value="1"/>
</dbReference>
<dbReference type="SFLD" id="SFLDS00003">
    <property type="entry name" value="Haloacid_Dehalogenase"/>
    <property type="match status" value="1"/>
</dbReference>
<dbReference type="PROSITE" id="PS01228">
    <property type="entry name" value="COF_1"/>
    <property type="match status" value="1"/>
</dbReference>
<organism evidence="5 6">
    <name type="scientific">Lederbergia citrea</name>
    <dbReference type="NCBI Taxonomy" id="2833581"/>
    <lineage>
        <taxon>Bacteria</taxon>
        <taxon>Bacillati</taxon>
        <taxon>Bacillota</taxon>
        <taxon>Bacilli</taxon>
        <taxon>Bacillales</taxon>
        <taxon>Bacillaceae</taxon>
        <taxon>Lederbergia</taxon>
    </lineage>
</organism>
<proteinExistence type="predicted"/>
<keyword evidence="3 5" id="KW-0378">Hydrolase</keyword>
<dbReference type="PANTHER" id="PTHR46470:SF2">
    <property type="entry name" value="GLYCERALDEHYDE 3-PHOSPHATE PHOSPHATASE"/>
    <property type="match status" value="1"/>
</dbReference>
<dbReference type="GO" id="GO:0046872">
    <property type="term" value="F:metal ion binding"/>
    <property type="evidence" value="ECO:0007669"/>
    <property type="project" value="UniProtKB-KW"/>
</dbReference>